<dbReference type="GeneID" id="72184774"/>
<dbReference type="Proteomes" id="UP000830729">
    <property type="component" value="Chromosome"/>
</dbReference>
<dbReference type="EMBL" id="CP096659">
    <property type="protein sequence ID" value="UPV75654.1"/>
    <property type="molecule type" value="Genomic_DNA"/>
</dbReference>
<sequence>MRPENGVGTPVDPVPFLVVAAFGFLFCYSFGPAYLMAFGAELAGGLGYSTMVFLGLTGFAYHRFVWSARPGLRGEVPAHLRLRKLVLAGAAVAAVLALLSLPLL</sequence>
<evidence type="ECO:0000313" key="3">
    <source>
        <dbReference type="Proteomes" id="UP000830729"/>
    </source>
</evidence>
<keyword evidence="1" id="KW-0472">Membrane</keyword>
<evidence type="ECO:0000313" key="2">
    <source>
        <dbReference type="EMBL" id="UPV75654.1"/>
    </source>
</evidence>
<keyword evidence="1" id="KW-1133">Transmembrane helix</keyword>
<protein>
    <submittedName>
        <fullName evidence="2">Uncharacterized protein</fullName>
    </submittedName>
</protein>
<evidence type="ECO:0000256" key="1">
    <source>
        <dbReference type="SAM" id="Phobius"/>
    </source>
</evidence>
<gene>
    <name evidence="2" type="ORF">M0R89_06205</name>
</gene>
<dbReference type="RefSeq" id="WP_248651692.1">
    <property type="nucleotide sequence ID" value="NZ_CP096659.1"/>
</dbReference>
<accession>A0A8U0HYR3</accession>
<dbReference type="KEGG" id="halx:M0R89_06205"/>
<proteinExistence type="predicted"/>
<dbReference type="AlphaFoldDB" id="A0A8U0HYR3"/>
<keyword evidence="3" id="KW-1185">Reference proteome</keyword>
<feature type="transmembrane region" description="Helical" evidence="1">
    <location>
        <begin position="46"/>
        <end position="64"/>
    </location>
</feature>
<organism evidence="2 3">
    <name type="scientific">Halorussus limi</name>
    <dbReference type="NCBI Taxonomy" id="2938695"/>
    <lineage>
        <taxon>Archaea</taxon>
        <taxon>Methanobacteriati</taxon>
        <taxon>Methanobacteriota</taxon>
        <taxon>Stenosarchaea group</taxon>
        <taxon>Halobacteria</taxon>
        <taxon>Halobacteriales</taxon>
        <taxon>Haladaptataceae</taxon>
        <taxon>Halorussus</taxon>
    </lineage>
</organism>
<feature type="transmembrane region" description="Helical" evidence="1">
    <location>
        <begin position="16"/>
        <end position="40"/>
    </location>
</feature>
<keyword evidence="1" id="KW-0812">Transmembrane</keyword>
<feature type="transmembrane region" description="Helical" evidence="1">
    <location>
        <begin position="85"/>
        <end position="103"/>
    </location>
</feature>
<name>A0A8U0HYR3_9EURY</name>
<reference evidence="2 3" key="1">
    <citation type="submission" date="2022-04" db="EMBL/GenBank/DDBJ databases">
        <title>Diverse halophilic archaea isolated from saline environments.</title>
        <authorList>
            <person name="Cui H.-L."/>
        </authorList>
    </citation>
    <scope>NUCLEOTIDE SEQUENCE [LARGE SCALE GENOMIC DNA]</scope>
    <source>
        <strain evidence="2 3">XZYJT49</strain>
    </source>
</reference>